<keyword evidence="5" id="KW-1185">Reference proteome</keyword>
<name>A0ABW1SHA9_9LACO</name>
<feature type="domain" description="WxL Interacting Protein peptidoglycan binding" evidence="2">
    <location>
        <begin position="31"/>
        <end position="148"/>
    </location>
</feature>
<dbReference type="Pfam" id="PF11797">
    <property type="entry name" value="WxLIP_HBD"/>
    <property type="match status" value="1"/>
</dbReference>
<reference evidence="5" key="1">
    <citation type="journal article" date="2019" name="Int. J. Syst. Evol. Microbiol.">
        <title>The Global Catalogue of Microorganisms (GCM) 10K type strain sequencing project: providing services to taxonomists for standard genome sequencing and annotation.</title>
        <authorList>
            <consortium name="The Broad Institute Genomics Platform"/>
            <consortium name="The Broad Institute Genome Sequencing Center for Infectious Disease"/>
            <person name="Wu L."/>
            <person name="Ma J."/>
        </authorList>
    </citation>
    <scope>NUCLEOTIDE SEQUENCE [LARGE SCALE GENOMIC DNA]</scope>
    <source>
        <strain evidence="5">CCM 8930</strain>
    </source>
</reference>
<evidence type="ECO:0000313" key="5">
    <source>
        <dbReference type="Proteomes" id="UP001596171"/>
    </source>
</evidence>
<gene>
    <name evidence="4" type="ORF">ACFP1L_03325</name>
</gene>
<dbReference type="Proteomes" id="UP001596171">
    <property type="component" value="Unassembled WGS sequence"/>
</dbReference>
<dbReference type="Pfam" id="PF06030">
    <property type="entry name" value="WxLIP_PGBD"/>
    <property type="match status" value="1"/>
</dbReference>
<evidence type="ECO:0000259" key="3">
    <source>
        <dbReference type="Pfam" id="PF11797"/>
    </source>
</evidence>
<dbReference type="InterPro" id="IPR010317">
    <property type="entry name" value="WxLIP_PGBD"/>
</dbReference>
<dbReference type="EMBL" id="JBHSSE010000007">
    <property type="protein sequence ID" value="MFC6200927.1"/>
    <property type="molecule type" value="Genomic_DNA"/>
</dbReference>
<organism evidence="4 5">
    <name type="scientific">Lactiplantibacillus nangangensis</name>
    <dbReference type="NCBI Taxonomy" id="2559917"/>
    <lineage>
        <taxon>Bacteria</taxon>
        <taxon>Bacillati</taxon>
        <taxon>Bacillota</taxon>
        <taxon>Bacilli</taxon>
        <taxon>Lactobacillales</taxon>
        <taxon>Lactobacillaceae</taxon>
        <taxon>Lactiplantibacillus</taxon>
    </lineage>
</organism>
<keyword evidence="1" id="KW-0472">Membrane</keyword>
<evidence type="ECO:0000313" key="4">
    <source>
        <dbReference type="EMBL" id="MFC6200927.1"/>
    </source>
</evidence>
<evidence type="ECO:0000259" key="2">
    <source>
        <dbReference type="Pfam" id="PF06030"/>
    </source>
</evidence>
<dbReference type="InterPro" id="IPR021759">
    <property type="entry name" value="WxLIP_HBD"/>
</dbReference>
<accession>A0ABW1SHA9</accession>
<proteinExistence type="predicted"/>
<sequence>MIYKKQWILGFILGLVTLSLSIVAYAEKNHFSVNAELPSNQLDQKNTFFDLKMEPGQEQTVYVNIKNDDKIEHKYDVITNLATTSDNGSIIYNETTPRLDKSLSFNIADATTNQKNVVVKANSTKRVGVTIEMPKKSFEGIALGGINILQQVKQDKKKSSSGFSLQNQFGYVIGLKLQEQETNTVKPDMKLLYAGARQINGYNHIVAQLQNLRAVIMEDLKVSSYVTKNGDSKKLFKTTKEKMRMAPNSNFYYALGEGQKQLKPGKYTLYLNADSEKGKYKWDFKKEFTITAQKARKLNKTAVIQPEKVTNWWLVGGLVAVILALLGWIIWLLRKRHKED</sequence>
<keyword evidence="1" id="KW-1133">Transmembrane helix</keyword>
<comment type="caution">
    <text evidence="4">The sequence shown here is derived from an EMBL/GenBank/DDBJ whole genome shotgun (WGS) entry which is preliminary data.</text>
</comment>
<evidence type="ECO:0000256" key="1">
    <source>
        <dbReference type="SAM" id="Phobius"/>
    </source>
</evidence>
<protein>
    <submittedName>
        <fullName evidence="4">DUF916 and DUF3324 domain-containing protein</fullName>
    </submittedName>
</protein>
<dbReference type="RefSeq" id="WP_137616985.1">
    <property type="nucleotide sequence ID" value="NZ_BJDI01000015.1"/>
</dbReference>
<keyword evidence="1" id="KW-0812">Transmembrane</keyword>
<feature type="domain" description="WxL Interacting Protein host binding" evidence="3">
    <location>
        <begin position="161"/>
        <end position="300"/>
    </location>
</feature>
<feature type="transmembrane region" description="Helical" evidence="1">
    <location>
        <begin position="312"/>
        <end position="333"/>
    </location>
</feature>